<evidence type="ECO:0000259" key="6">
    <source>
        <dbReference type="Pfam" id="PF01103"/>
    </source>
</evidence>
<evidence type="ECO:0000256" key="1">
    <source>
        <dbReference type="ARBA" id="ARBA00004370"/>
    </source>
</evidence>
<keyword evidence="2" id="KW-0812">Transmembrane</keyword>
<evidence type="ECO:0000313" key="7">
    <source>
        <dbReference type="EMBL" id="CEA16093.1"/>
    </source>
</evidence>
<gene>
    <name evidence="7" type="ORF">ING2E5B_1344</name>
</gene>
<dbReference type="Gene3D" id="2.40.160.50">
    <property type="entry name" value="membrane protein fhac: a member of the omp85/tpsb transporter family"/>
    <property type="match status" value="1"/>
</dbReference>
<proteinExistence type="predicted"/>
<sequence length="769" mass="87940">MINRHLNKFLLSLVVIIIFAACDVTKKVPEGSYLLNKVDINSDVRGIGSSDLKPYLRQKPNSSIPIVGKWKLHMYNIPENDSTWLNRQLLRYGEPPVLFNEQLVLVSAEQIRLHLNNKGYLNAEVDTTFVKENKKANVIYDVIGHEPHRIRLFNDTINSVDTTIYNILRQANRLDIIKEGDNFDLSVLEQGRVNMATTLRNRGYYNFSKDNFYFLADTTVGENQVDITLSLNTPEDSPIHKRYNIGNVTVINGVDPDIINDSTKYNLLDTTMYRGIQIVSEREPFLKPRAVYYNTFLRPGRLYSDRIVERTYSSLNSMAAINQTFINLTTTERNDSSLIDSKITLYPGNVHYMQFGVDGTNSAGDLGIASNITYEHRNFFKAGETFRFRLNAAYEFISSDSLDLIDNSYYEYGAEAFLSIPQLLLPWLLQQLRDQPSASTEFSVGTNFQKRPEYLRQFFNLSTRFQWSAMEWKLLNVLEPVGITYVRMPWASQRFKDLYLSDEVNPILRYSYDEQLIVRSAYNITYTNYNRISRGDMPEVPFRIRSGIELAGWLPRLATTLGAGEKDEDGREAFFKIPYSEYVKGDFDIAPMYSFDDRRTIAAHFSLGVAIPYGNSDILPFEKRYFGGGANSVRGWSTRTLGPGTYSADSALHDFGNKVGEVKLDFSVEYRRKITKLIELAGFVDAGNIWTIKDYVDQPGGLFSINDFYKELGVAYGVGVRLDLNFLLLRLDFGMKAHNPALPIGSRWTVFKPDIGRDLAFHFAIGYPF</sequence>
<feature type="domain" description="Bacterial surface antigen (D15)" evidence="6">
    <location>
        <begin position="466"/>
        <end position="767"/>
    </location>
</feature>
<evidence type="ECO:0000256" key="2">
    <source>
        <dbReference type="ARBA" id="ARBA00022692"/>
    </source>
</evidence>
<reference evidence="7 8" key="1">
    <citation type="submission" date="2014-08" db="EMBL/GenBank/DDBJ databases">
        <authorList>
            <person name="Wibberg D."/>
        </authorList>
    </citation>
    <scope>NUCLEOTIDE SEQUENCE [LARGE SCALE GENOMIC DNA]</scope>
    <source>
        <strain evidence="8">ING2-E5B</strain>
    </source>
</reference>
<dbReference type="GO" id="GO:0019867">
    <property type="term" value="C:outer membrane"/>
    <property type="evidence" value="ECO:0007669"/>
    <property type="project" value="InterPro"/>
</dbReference>
<evidence type="ECO:0000256" key="4">
    <source>
        <dbReference type="ARBA" id="ARBA00023136"/>
    </source>
</evidence>
<evidence type="ECO:0000313" key="8">
    <source>
        <dbReference type="Proteomes" id="UP000032417"/>
    </source>
</evidence>
<dbReference type="AlphaFoldDB" id="A0A098C108"/>
<organism evidence="7 8">
    <name type="scientific">Fermentimonas caenicola</name>
    <dbReference type="NCBI Taxonomy" id="1562970"/>
    <lineage>
        <taxon>Bacteria</taxon>
        <taxon>Pseudomonadati</taxon>
        <taxon>Bacteroidota</taxon>
        <taxon>Bacteroidia</taxon>
        <taxon>Bacteroidales</taxon>
        <taxon>Dysgonomonadaceae</taxon>
        <taxon>Fermentimonas</taxon>
    </lineage>
</organism>
<protein>
    <recommendedName>
        <fullName evidence="6">Bacterial surface antigen (D15) domain-containing protein</fullName>
    </recommendedName>
</protein>
<name>A0A098C108_9BACT</name>
<dbReference type="STRING" id="1562970.ING2E5B_1344"/>
<comment type="subcellular location">
    <subcellularLocation>
        <location evidence="1">Membrane</location>
    </subcellularLocation>
</comment>
<dbReference type="PANTHER" id="PTHR12815">
    <property type="entry name" value="SORTING AND ASSEMBLY MACHINERY SAMM50 PROTEIN FAMILY MEMBER"/>
    <property type="match status" value="1"/>
</dbReference>
<keyword evidence="8" id="KW-1185">Reference proteome</keyword>
<keyword evidence="4" id="KW-0472">Membrane</keyword>
<dbReference type="PROSITE" id="PS51257">
    <property type="entry name" value="PROKAR_LIPOPROTEIN"/>
    <property type="match status" value="1"/>
</dbReference>
<dbReference type="InterPro" id="IPR039910">
    <property type="entry name" value="D15-like"/>
</dbReference>
<evidence type="ECO:0000256" key="5">
    <source>
        <dbReference type="ARBA" id="ARBA00023237"/>
    </source>
</evidence>
<keyword evidence="5" id="KW-0998">Cell outer membrane</keyword>
<dbReference type="HOGENOM" id="CLU_010929_0_0_10"/>
<dbReference type="EMBL" id="LN515532">
    <property type="protein sequence ID" value="CEA16093.1"/>
    <property type="molecule type" value="Genomic_DNA"/>
</dbReference>
<keyword evidence="3" id="KW-0732">Signal</keyword>
<evidence type="ECO:0000256" key="3">
    <source>
        <dbReference type="ARBA" id="ARBA00022729"/>
    </source>
</evidence>
<dbReference type="InterPro" id="IPR000184">
    <property type="entry name" value="Bac_surfAg_D15"/>
</dbReference>
<dbReference type="KEGG" id="pbt:ING2E5B_1344"/>
<dbReference type="OrthoDB" id="9814535at2"/>
<dbReference type="PATRIC" id="fig|1562970.3.peg.1331"/>
<accession>A0A098C108</accession>
<dbReference type="PANTHER" id="PTHR12815:SF47">
    <property type="entry name" value="TRANSLOCATION AND ASSEMBLY MODULE SUBUNIT TAMA"/>
    <property type="match status" value="1"/>
</dbReference>
<dbReference type="Pfam" id="PF01103">
    <property type="entry name" value="Omp85"/>
    <property type="match status" value="1"/>
</dbReference>
<dbReference type="Proteomes" id="UP000032417">
    <property type="component" value="Chromosome 1"/>
</dbReference>